<dbReference type="RefSeq" id="WP_035260320.1">
    <property type="nucleotide sequence ID" value="NZ_JFKE01000005.1"/>
</dbReference>
<dbReference type="InterPro" id="IPR021295">
    <property type="entry name" value="DUF2867"/>
</dbReference>
<evidence type="ECO:0000313" key="2">
    <source>
        <dbReference type="Proteomes" id="UP000026249"/>
    </source>
</evidence>
<dbReference type="Proteomes" id="UP000026249">
    <property type="component" value="Unassembled WGS sequence"/>
</dbReference>
<dbReference type="AlphaFoldDB" id="A0A037ZG31"/>
<dbReference type="Pfam" id="PF11066">
    <property type="entry name" value="DUF2867"/>
    <property type="match status" value="1"/>
</dbReference>
<evidence type="ECO:0008006" key="3">
    <source>
        <dbReference type="Google" id="ProtNLM"/>
    </source>
</evidence>
<accession>A0A037ZG31</accession>
<keyword evidence="2" id="KW-1185">Reference proteome</keyword>
<protein>
    <recommendedName>
        <fullName evidence="3">DUF2867 domain-containing protein</fullName>
    </recommendedName>
</protein>
<dbReference type="EMBL" id="JFKE01000005">
    <property type="protein sequence ID" value="KAJ55108.1"/>
    <property type="molecule type" value="Genomic_DNA"/>
</dbReference>
<name>A0A037ZG31_9RHOB</name>
<comment type="caution">
    <text evidence="1">The sequence shown here is derived from an EMBL/GenBank/DDBJ whole genome shotgun (WGS) entry which is preliminary data.</text>
</comment>
<gene>
    <name evidence="1" type="ORF">ACMU_15240</name>
</gene>
<sequence>MITMNNSNAYILGPMGSLDYFDQQSINLPRAVTPLDVWNLAIADPPSWLRVAFRIRDAISSLFGVQGAGGFSGARFDAVKAGDRMDFFLVEHVAQDVLVMTANDKHLDVMISISTHGKTVDVTASVKNHNTFGRAYMVPVGIAHRWIVRDTLKRLKARVSAT</sequence>
<reference evidence="1 2" key="1">
    <citation type="submission" date="2014-03" db="EMBL/GenBank/DDBJ databases">
        <title>Draft Genome Sequence of Actibacterium mucosum KCTC 23349, a Marine Alphaproteobacterium with Complex Ionic Requirements Isolated from Mediterranean Seawater at Malvarrosa Beach, Valencia, Spain.</title>
        <authorList>
            <person name="Arahal D.R."/>
            <person name="Shao Z."/>
            <person name="Lai Q."/>
            <person name="Pujalte M.J."/>
        </authorList>
    </citation>
    <scope>NUCLEOTIDE SEQUENCE [LARGE SCALE GENOMIC DNA]</scope>
    <source>
        <strain evidence="1 2">KCTC 23349</strain>
    </source>
</reference>
<evidence type="ECO:0000313" key="1">
    <source>
        <dbReference type="EMBL" id="KAJ55108.1"/>
    </source>
</evidence>
<organism evidence="1 2">
    <name type="scientific">Actibacterium mucosum KCTC 23349</name>
    <dbReference type="NCBI Taxonomy" id="1454373"/>
    <lineage>
        <taxon>Bacteria</taxon>
        <taxon>Pseudomonadati</taxon>
        <taxon>Pseudomonadota</taxon>
        <taxon>Alphaproteobacteria</taxon>
        <taxon>Rhodobacterales</taxon>
        <taxon>Roseobacteraceae</taxon>
        <taxon>Actibacterium</taxon>
    </lineage>
</organism>
<proteinExistence type="predicted"/>